<dbReference type="Pfam" id="PF06078">
    <property type="entry name" value="DUF937"/>
    <property type="match status" value="1"/>
</dbReference>
<reference evidence="2 3" key="1">
    <citation type="submission" date="2023-07" db="EMBL/GenBank/DDBJ databases">
        <title>Protaetiibacter sp. nov WY-16 isolated from soil.</title>
        <authorList>
            <person name="Liu B."/>
            <person name="Wan Y."/>
        </authorList>
    </citation>
    <scope>NUCLEOTIDE SEQUENCE [LARGE SCALE GENOMIC DNA]</scope>
    <source>
        <strain evidence="2 3">WY-16</strain>
    </source>
</reference>
<dbReference type="EMBL" id="JAUQUB010000001">
    <property type="protein sequence ID" value="MDO7881747.1"/>
    <property type="molecule type" value="Genomic_DNA"/>
</dbReference>
<feature type="region of interest" description="Disordered" evidence="1">
    <location>
        <begin position="134"/>
        <end position="169"/>
    </location>
</feature>
<dbReference type="Proteomes" id="UP001241072">
    <property type="component" value="Unassembled WGS sequence"/>
</dbReference>
<evidence type="ECO:0000313" key="3">
    <source>
        <dbReference type="Proteomes" id="UP001241072"/>
    </source>
</evidence>
<comment type="caution">
    <text evidence="2">The sequence shown here is derived from an EMBL/GenBank/DDBJ whole genome shotgun (WGS) entry which is preliminary data.</text>
</comment>
<feature type="compositionally biased region" description="Basic and acidic residues" evidence="1">
    <location>
        <begin position="134"/>
        <end position="148"/>
    </location>
</feature>
<feature type="compositionally biased region" description="Gly residues" evidence="1">
    <location>
        <begin position="152"/>
        <end position="162"/>
    </location>
</feature>
<keyword evidence="3" id="KW-1185">Reference proteome</keyword>
<evidence type="ECO:0000256" key="1">
    <source>
        <dbReference type="SAM" id="MobiDB-lite"/>
    </source>
</evidence>
<gene>
    <name evidence="2" type="ORF">Q5716_05830</name>
</gene>
<evidence type="ECO:0000313" key="2">
    <source>
        <dbReference type="EMBL" id="MDO7881747.1"/>
    </source>
</evidence>
<protein>
    <submittedName>
        <fullName evidence="2">DUF937 domain-containing protein</fullName>
    </submittedName>
</protein>
<proteinExistence type="predicted"/>
<name>A0ABT9BL46_9MICO</name>
<dbReference type="InterPro" id="IPR009282">
    <property type="entry name" value="DUF937"/>
</dbReference>
<dbReference type="RefSeq" id="WP_305002149.1">
    <property type="nucleotide sequence ID" value="NZ_JAUQUB010000001.1"/>
</dbReference>
<organism evidence="2 3">
    <name type="scientific">Antiquaquibacter soli</name>
    <dbReference type="NCBI Taxonomy" id="3064523"/>
    <lineage>
        <taxon>Bacteria</taxon>
        <taxon>Bacillati</taxon>
        <taxon>Actinomycetota</taxon>
        <taxon>Actinomycetes</taxon>
        <taxon>Micrococcales</taxon>
        <taxon>Microbacteriaceae</taxon>
        <taxon>Antiquaquibacter</taxon>
    </lineage>
</organism>
<accession>A0ABT9BL46</accession>
<sequence length="184" mass="18481">MSDLDGLINSIPIGDIAKKLGIDESTARAAIEVAVPAVVGGMQANAKAGGADSLKNAAQKHSGKSTKLADIDEADGKKIVKNVFGTNTDDVVKAVAAKADEKEGVDFGAIVQQILPIIAPIILAYLASQMGGSAKKEEPKAEEPKAEEPSGGDIGSILGGLLGSKEGQDIVGGLLGGLLGGGRK</sequence>